<dbReference type="InterPro" id="IPR051691">
    <property type="entry name" value="Metab_Enz_Cyan_OpOx_G3PDH"/>
</dbReference>
<dbReference type="Pfam" id="PF07992">
    <property type="entry name" value="Pyr_redox_2"/>
    <property type="match status" value="1"/>
</dbReference>
<dbReference type="InterPro" id="IPR036188">
    <property type="entry name" value="FAD/NAD-bd_sf"/>
</dbReference>
<organism evidence="4 5">
    <name type="scientific">Vibrio tetraodonis subsp. pristinus</name>
    <dbReference type="NCBI Taxonomy" id="2695891"/>
    <lineage>
        <taxon>Bacteria</taxon>
        <taxon>Pseudomonadati</taxon>
        <taxon>Pseudomonadota</taxon>
        <taxon>Gammaproteobacteria</taxon>
        <taxon>Vibrionales</taxon>
        <taxon>Vibrionaceae</taxon>
        <taxon>Vibrio</taxon>
    </lineage>
</organism>
<feature type="domain" description="FAD/NAD(P)-binding" evidence="2">
    <location>
        <begin position="3"/>
        <end position="321"/>
    </location>
</feature>
<evidence type="ECO:0000256" key="1">
    <source>
        <dbReference type="ARBA" id="ARBA00023002"/>
    </source>
</evidence>
<proteinExistence type="predicted"/>
<dbReference type="Proteomes" id="UP000478571">
    <property type="component" value="Unassembled WGS sequence"/>
</dbReference>
<evidence type="ECO:0000259" key="2">
    <source>
        <dbReference type="Pfam" id="PF07992"/>
    </source>
</evidence>
<dbReference type="GO" id="GO:0016491">
    <property type="term" value="F:oxidoreductase activity"/>
    <property type="evidence" value="ECO:0007669"/>
    <property type="project" value="UniProtKB-KW"/>
</dbReference>
<dbReference type="SUPFAM" id="SSF51905">
    <property type="entry name" value="FAD/NAD(P)-binding domain"/>
    <property type="match status" value="1"/>
</dbReference>
<dbReference type="PIRSF" id="PIRSF037495">
    <property type="entry name" value="Opine_OX_OoxA/HcnB"/>
    <property type="match status" value="1"/>
</dbReference>
<dbReference type="InterPro" id="IPR017224">
    <property type="entry name" value="Opine_Oxase_asu/HCN_bsu"/>
</dbReference>
<dbReference type="RefSeq" id="WP_160928625.1">
    <property type="nucleotide sequence ID" value="NZ_WWEU01000002.1"/>
</dbReference>
<dbReference type="InterPro" id="IPR041854">
    <property type="entry name" value="BFD-like_2Fe2S-bd_dom_sf"/>
</dbReference>
<feature type="domain" description="SoxA A3" evidence="3">
    <location>
        <begin position="383"/>
        <end position="457"/>
    </location>
</feature>
<dbReference type="Gene3D" id="1.10.10.1100">
    <property type="entry name" value="BFD-like [2Fe-2S]-binding domain"/>
    <property type="match status" value="1"/>
</dbReference>
<keyword evidence="5" id="KW-1185">Reference proteome</keyword>
<reference evidence="4 5" key="1">
    <citation type="submission" date="2020-01" db="EMBL/GenBank/DDBJ databases">
        <title>Draft Genome Sequence of Vibrio sp. strain OCN044, Isolated from a Healthy Coral at Palmyra Atoll.</title>
        <authorList>
            <person name="Videau P."/>
            <person name="Loughran R."/>
            <person name="Esquivel A."/>
            <person name="Deadmond M."/>
            <person name="Paddock B.E."/>
            <person name="Saw J.H."/>
            <person name="Ushijima B."/>
        </authorList>
    </citation>
    <scope>NUCLEOTIDE SEQUENCE [LARGE SCALE GENOMIC DNA]</scope>
    <source>
        <strain evidence="4 5">OCN044</strain>
    </source>
</reference>
<name>A0A6L8LSP5_9VIBR</name>
<dbReference type="PRINTS" id="PR00411">
    <property type="entry name" value="PNDRDTASEI"/>
</dbReference>
<dbReference type="CDD" id="cd19946">
    <property type="entry name" value="GlpA-like_Fer2_BFD-like"/>
    <property type="match status" value="1"/>
</dbReference>
<accession>A0A6L8LSP5</accession>
<dbReference type="PANTHER" id="PTHR42949:SF3">
    <property type="entry name" value="ANAEROBIC GLYCEROL-3-PHOSPHATE DEHYDROGENASE SUBUNIT B"/>
    <property type="match status" value="1"/>
</dbReference>
<gene>
    <name evidence="4" type="ORF">GTG28_07855</name>
</gene>
<evidence type="ECO:0000259" key="3">
    <source>
        <dbReference type="Pfam" id="PF17806"/>
    </source>
</evidence>
<dbReference type="AlphaFoldDB" id="A0A6L8LSP5"/>
<dbReference type="PANTHER" id="PTHR42949">
    <property type="entry name" value="ANAEROBIC GLYCEROL-3-PHOSPHATE DEHYDROGENASE SUBUNIT B"/>
    <property type="match status" value="1"/>
</dbReference>
<dbReference type="EMBL" id="WWEU01000002">
    <property type="protein sequence ID" value="MYM59134.1"/>
    <property type="molecule type" value="Genomic_DNA"/>
</dbReference>
<dbReference type="InterPro" id="IPR023753">
    <property type="entry name" value="FAD/NAD-binding_dom"/>
</dbReference>
<dbReference type="Pfam" id="PF17806">
    <property type="entry name" value="SO_alpha_A3"/>
    <property type="match status" value="1"/>
</dbReference>
<evidence type="ECO:0000313" key="5">
    <source>
        <dbReference type="Proteomes" id="UP000478571"/>
    </source>
</evidence>
<sequence length="461" mass="50561">MDKKVVIVGAGPAGISAATELAKFGVHTTVIDEAPKAGGVIYRGPLRKTHDLPHLDTKLKKAMDKLQEDYRSNASYIDLKTQTKVLGPLADRTLLVSHDGKLSQIDYDYLLLATGCQERSIPFPGWQLPGVMLLGAIQLQLKSGLVRPGKKLVITGTGPLLILVACQLHKASCQIDAIYEAAKFSSIAKETIAILNRPQQALDGLSMMLYLNQHDISLHYGWGLVKAEGQGQLQQVTVAPYDDNWCPDHSKAVKHNVDTLGVGYGFAARSQLAQLIGLEIQYDHMSGAIPCVDEWQRSSQENIYCAGDSAKIAGADAAALEGNIAAKAIASELSKLGRLDAQQHISAMRKRLARLYRFREAFDHVGHRELGLLSLPDEDTVICRCEQVKRKAIDDAIHQGCRDIVTLKMRTRITMGDCQGKTCAHYCYDRLKKEGLAAEQGMVRPRFPLDPIPFSALEDKS</sequence>
<dbReference type="PRINTS" id="PR00368">
    <property type="entry name" value="FADPNR"/>
</dbReference>
<comment type="caution">
    <text evidence="4">The sequence shown here is derived from an EMBL/GenBank/DDBJ whole genome shotgun (WGS) entry which is preliminary data.</text>
</comment>
<dbReference type="Gene3D" id="3.50.50.60">
    <property type="entry name" value="FAD/NAD(P)-binding domain"/>
    <property type="match status" value="2"/>
</dbReference>
<evidence type="ECO:0000313" key="4">
    <source>
        <dbReference type="EMBL" id="MYM59134.1"/>
    </source>
</evidence>
<protein>
    <submittedName>
        <fullName evidence="4">FAD-dependent oxidoreductase</fullName>
    </submittedName>
</protein>
<dbReference type="InterPro" id="IPR041117">
    <property type="entry name" value="SoxA_A3"/>
</dbReference>
<keyword evidence="1" id="KW-0560">Oxidoreductase</keyword>